<feature type="transmembrane region" description="Helical" evidence="1">
    <location>
        <begin position="14"/>
        <end position="35"/>
    </location>
</feature>
<feature type="domain" description="Acyltransferase 3" evidence="2">
    <location>
        <begin position="15"/>
        <end position="342"/>
    </location>
</feature>
<keyword evidence="1" id="KW-0472">Membrane</keyword>
<dbReference type="InterPro" id="IPR002656">
    <property type="entry name" value="Acyl_transf_3_dom"/>
</dbReference>
<dbReference type="Pfam" id="PF01757">
    <property type="entry name" value="Acyl_transf_3"/>
    <property type="match status" value="1"/>
</dbReference>
<organism evidence="3 4">
    <name type="scientific">Rhodoferax ferrireducens</name>
    <dbReference type="NCBI Taxonomy" id="192843"/>
    <lineage>
        <taxon>Bacteria</taxon>
        <taxon>Pseudomonadati</taxon>
        <taxon>Pseudomonadota</taxon>
        <taxon>Betaproteobacteria</taxon>
        <taxon>Burkholderiales</taxon>
        <taxon>Comamonadaceae</taxon>
        <taxon>Rhodoferax</taxon>
    </lineage>
</organism>
<feature type="transmembrane region" description="Helical" evidence="1">
    <location>
        <begin position="47"/>
        <end position="67"/>
    </location>
</feature>
<feature type="transmembrane region" description="Helical" evidence="1">
    <location>
        <begin position="259"/>
        <end position="276"/>
    </location>
</feature>
<keyword evidence="1" id="KW-0812">Transmembrane</keyword>
<evidence type="ECO:0000313" key="4">
    <source>
        <dbReference type="Proteomes" id="UP000192505"/>
    </source>
</evidence>
<dbReference type="GO" id="GO:0016747">
    <property type="term" value="F:acyltransferase activity, transferring groups other than amino-acyl groups"/>
    <property type="evidence" value="ECO:0007669"/>
    <property type="project" value="InterPro"/>
</dbReference>
<feature type="transmembrane region" description="Helical" evidence="1">
    <location>
        <begin position="326"/>
        <end position="346"/>
    </location>
</feature>
<name>A0A1W9KNS2_9BURK</name>
<accession>A0A1W9KNS2</accession>
<feature type="transmembrane region" description="Helical" evidence="1">
    <location>
        <begin position="97"/>
        <end position="118"/>
    </location>
</feature>
<reference evidence="3 4" key="1">
    <citation type="submission" date="2017-01" db="EMBL/GenBank/DDBJ databases">
        <title>Novel large sulfur bacteria in the metagenomes of groundwater-fed chemosynthetic microbial mats in the Lake Huron basin.</title>
        <authorList>
            <person name="Sharrar A.M."/>
            <person name="Flood B.E."/>
            <person name="Bailey J.V."/>
            <person name="Jones D.S."/>
            <person name="Biddanda B."/>
            <person name="Ruberg S.A."/>
            <person name="Marcus D.N."/>
            <person name="Dick G.J."/>
        </authorList>
    </citation>
    <scope>NUCLEOTIDE SEQUENCE [LARGE SCALE GENOMIC DNA]</scope>
    <source>
        <strain evidence="3">A7</strain>
    </source>
</reference>
<evidence type="ECO:0000259" key="2">
    <source>
        <dbReference type="Pfam" id="PF01757"/>
    </source>
</evidence>
<dbReference type="GO" id="GO:0016020">
    <property type="term" value="C:membrane"/>
    <property type="evidence" value="ECO:0007669"/>
    <property type="project" value="TreeGrafter"/>
</dbReference>
<sequence>MSNSVNSNSGGKLVSLQVLRAIAAIMVATGHLYGIDQRFFGGPVLPASAQFGFAGVDLFFVLSGFVMVHLTRFGAGSASIIPAFLFARIARIYPMWWIALGAISIVWMIRPGWVFASISGAPNFLADFSLWPHQRPPLLAVGWTLIHEMYFYVAFAILLLLPARRLAWGLIGWMVMVAIGNVWLTFDSTAIGASPMVTLITHPLTLNFGLGAAVGLFAARGLRPMPQVLLGFGVAWALVAGFLELQSPLALFESNWQRVLSFGPAWAFIVWGMVGLEADRGYVPLKKLSGLGDSSYALYLIHVPIYAASARIIAPFCGSGAWDNVIAWLGLLTIAVITALLMHQLIERPILKRLTKLRCKFLPTGSALMPSPPSPLGTKDENNFVIFNRIKWS</sequence>
<keyword evidence="1" id="KW-1133">Transmembrane helix</keyword>
<comment type="caution">
    <text evidence="3">The sequence shown here is derived from an EMBL/GenBank/DDBJ whole genome shotgun (WGS) entry which is preliminary data.</text>
</comment>
<feature type="transmembrane region" description="Helical" evidence="1">
    <location>
        <begin position="166"/>
        <end position="184"/>
    </location>
</feature>
<dbReference type="EMBL" id="MTEI01000038">
    <property type="protein sequence ID" value="OQW85751.1"/>
    <property type="molecule type" value="Genomic_DNA"/>
</dbReference>
<protein>
    <recommendedName>
        <fullName evidence="2">Acyltransferase 3 domain-containing protein</fullName>
    </recommendedName>
</protein>
<evidence type="ECO:0000313" key="3">
    <source>
        <dbReference type="EMBL" id="OQW85751.1"/>
    </source>
</evidence>
<proteinExistence type="predicted"/>
<evidence type="ECO:0000256" key="1">
    <source>
        <dbReference type="SAM" id="Phobius"/>
    </source>
</evidence>
<dbReference type="PANTHER" id="PTHR23028">
    <property type="entry name" value="ACETYLTRANSFERASE"/>
    <property type="match status" value="1"/>
</dbReference>
<gene>
    <name evidence="3" type="ORF">BWK72_20680</name>
</gene>
<dbReference type="AlphaFoldDB" id="A0A1W9KNS2"/>
<feature type="transmembrane region" description="Helical" evidence="1">
    <location>
        <begin position="296"/>
        <end position="314"/>
    </location>
</feature>
<feature type="transmembrane region" description="Helical" evidence="1">
    <location>
        <begin position="228"/>
        <end position="247"/>
    </location>
</feature>
<dbReference type="PANTHER" id="PTHR23028:SF131">
    <property type="entry name" value="BLR2367 PROTEIN"/>
    <property type="match status" value="1"/>
</dbReference>
<dbReference type="GO" id="GO:0000271">
    <property type="term" value="P:polysaccharide biosynthetic process"/>
    <property type="evidence" value="ECO:0007669"/>
    <property type="project" value="TreeGrafter"/>
</dbReference>
<dbReference type="InterPro" id="IPR050879">
    <property type="entry name" value="Acyltransferase_3"/>
</dbReference>
<dbReference type="Proteomes" id="UP000192505">
    <property type="component" value="Unassembled WGS sequence"/>
</dbReference>
<feature type="transmembrane region" description="Helical" evidence="1">
    <location>
        <begin position="138"/>
        <end position="161"/>
    </location>
</feature>
<feature type="transmembrane region" description="Helical" evidence="1">
    <location>
        <begin position="196"/>
        <end position="219"/>
    </location>
</feature>